<keyword evidence="7" id="KW-1015">Disulfide bond</keyword>
<dbReference type="InterPro" id="IPR000355">
    <property type="entry name" value="Chemokine_rcpt"/>
</dbReference>
<dbReference type="FunFam" id="1.20.1070.10:FF:000026">
    <property type="entry name" value="C-C chemokine receptor type 5"/>
    <property type="match status" value="1"/>
</dbReference>
<feature type="transmembrane region" description="Helical" evidence="10">
    <location>
        <begin position="147"/>
        <end position="170"/>
    </location>
</feature>
<evidence type="ECO:0000256" key="8">
    <source>
        <dbReference type="ARBA" id="ARBA00023170"/>
    </source>
</evidence>
<evidence type="ECO:0000256" key="10">
    <source>
        <dbReference type="SAM" id="Phobius"/>
    </source>
</evidence>
<dbReference type="InterPro" id="IPR017452">
    <property type="entry name" value="GPCR_Rhodpsn_7TM"/>
</dbReference>
<evidence type="ECO:0000256" key="2">
    <source>
        <dbReference type="ARBA" id="ARBA00022475"/>
    </source>
</evidence>
<feature type="transmembrane region" description="Helical" evidence="10">
    <location>
        <begin position="279"/>
        <end position="302"/>
    </location>
</feature>
<dbReference type="EMBL" id="JAOTOJ010000008">
    <property type="protein sequence ID" value="KAK9396473.1"/>
    <property type="molecule type" value="Genomic_DNA"/>
</dbReference>
<dbReference type="SUPFAM" id="SSF81321">
    <property type="entry name" value="Family A G protein-coupled receptor-like"/>
    <property type="match status" value="1"/>
</dbReference>
<dbReference type="Gene3D" id="1.20.1070.10">
    <property type="entry name" value="Rhodopsin 7-helix transmembrane proteins"/>
    <property type="match status" value="1"/>
</dbReference>
<feature type="transmembrane region" description="Helical" evidence="10">
    <location>
        <begin position="106"/>
        <end position="127"/>
    </location>
</feature>
<comment type="caution">
    <text evidence="12">The sequence shown here is derived from an EMBL/GenBank/DDBJ whole genome shotgun (WGS) entry which is preliminary data.</text>
</comment>
<proteinExistence type="predicted"/>
<feature type="transmembrane region" description="Helical" evidence="10">
    <location>
        <begin position="201"/>
        <end position="225"/>
    </location>
</feature>
<dbReference type="Proteomes" id="UP001474421">
    <property type="component" value="Unassembled WGS sequence"/>
</dbReference>
<dbReference type="PANTHER" id="PTHR10489">
    <property type="entry name" value="CELL ADHESION MOLECULE"/>
    <property type="match status" value="1"/>
</dbReference>
<dbReference type="GO" id="GO:0019722">
    <property type="term" value="P:calcium-mediated signaling"/>
    <property type="evidence" value="ECO:0007669"/>
    <property type="project" value="TreeGrafter"/>
</dbReference>
<sequence>MNGITDEAFPITEFDYDGAVTPCHSVGLQTFVSNVLPAFYSLVFIFGLVGNVLVVLVLIKYKKIKGMTDIYLLNLAISDLLFIFSLPFRIYYSIHDWIFGDTICKIYAGIFFLCFYSKSFFIVLLTIDRYLDIIYSASALKSQTIRYGIITSIHTWGLAILVSSPGFIFWGLQVENYKKSCTYNFPHENHFAWNKFFILKMFFIGLIFPMMIMTFCYIRILNALLKSRNAKKNKTAWLIFIIMVTYFLFWAPNNIFYLLQLFHTSFFADSCDNLKRMNAALQLTETVAVAHCCINPLIYAFASKKFKKYVISFFHP</sequence>
<evidence type="ECO:0000256" key="1">
    <source>
        <dbReference type="ARBA" id="ARBA00004651"/>
    </source>
</evidence>
<dbReference type="PROSITE" id="PS50262">
    <property type="entry name" value="G_PROTEIN_RECEP_F1_2"/>
    <property type="match status" value="1"/>
</dbReference>
<keyword evidence="8" id="KW-0675">Receptor</keyword>
<dbReference type="GO" id="GO:0006955">
    <property type="term" value="P:immune response"/>
    <property type="evidence" value="ECO:0007669"/>
    <property type="project" value="InterPro"/>
</dbReference>
<keyword evidence="4 10" id="KW-1133">Transmembrane helix</keyword>
<dbReference type="InterPro" id="IPR050119">
    <property type="entry name" value="CCR1-9-like"/>
</dbReference>
<dbReference type="Pfam" id="PF00001">
    <property type="entry name" value="7tm_1"/>
    <property type="match status" value="1"/>
</dbReference>
<evidence type="ECO:0000256" key="4">
    <source>
        <dbReference type="ARBA" id="ARBA00022989"/>
    </source>
</evidence>
<comment type="subcellular location">
    <subcellularLocation>
        <location evidence="1">Cell membrane</location>
        <topology evidence="1">Multi-pass membrane protein</topology>
    </subcellularLocation>
</comment>
<dbReference type="GO" id="GO:0009897">
    <property type="term" value="C:external side of plasma membrane"/>
    <property type="evidence" value="ECO:0007669"/>
    <property type="project" value="TreeGrafter"/>
</dbReference>
<gene>
    <name evidence="12" type="ORF">NXF25_019834</name>
</gene>
<keyword evidence="6 10" id="KW-0472">Membrane</keyword>
<dbReference type="PANTHER" id="PTHR10489:SF686">
    <property type="entry name" value="C-C CHEMOKINE RECEPTOR TYPE 5"/>
    <property type="match status" value="1"/>
</dbReference>
<organism evidence="12 13">
    <name type="scientific">Crotalus adamanteus</name>
    <name type="common">Eastern diamondback rattlesnake</name>
    <dbReference type="NCBI Taxonomy" id="8729"/>
    <lineage>
        <taxon>Eukaryota</taxon>
        <taxon>Metazoa</taxon>
        <taxon>Chordata</taxon>
        <taxon>Craniata</taxon>
        <taxon>Vertebrata</taxon>
        <taxon>Euteleostomi</taxon>
        <taxon>Lepidosauria</taxon>
        <taxon>Squamata</taxon>
        <taxon>Bifurcata</taxon>
        <taxon>Unidentata</taxon>
        <taxon>Episquamata</taxon>
        <taxon>Toxicofera</taxon>
        <taxon>Serpentes</taxon>
        <taxon>Colubroidea</taxon>
        <taxon>Viperidae</taxon>
        <taxon>Crotalinae</taxon>
        <taxon>Crotalus</taxon>
    </lineage>
</organism>
<keyword evidence="13" id="KW-1185">Reference proteome</keyword>
<keyword evidence="2" id="KW-1003">Cell membrane</keyword>
<feature type="transmembrane region" description="Helical" evidence="10">
    <location>
        <begin position="237"/>
        <end position="259"/>
    </location>
</feature>
<evidence type="ECO:0000256" key="9">
    <source>
        <dbReference type="ARBA" id="ARBA00023224"/>
    </source>
</evidence>
<dbReference type="GO" id="GO:0019957">
    <property type="term" value="F:C-C chemokine binding"/>
    <property type="evidence" value="ECO:0007669"/>
    <property type="project" value="TreeGrafter"/>
</dbReference>
<protein>
    <recommendedName>
        <fullName evidence="11">G-protein coupled receptors family 1 profile domain-containing protein</fullName>
    </recommendedName>
</protein>
<keyword evidence="5" id="KW-0297">G-protein coupled receptor</keyword>
<dbReference type="GO" id="GO:0006954">
    <property type="term" value="P:inflammatory response"/>
    <property type="evidence" value="ECO:0007669"/>
    <property type="project" value="InterPro"/>
</dbReference>
<dbReference type="GO" id="GO:0005737">
    <property type="term" value="C:cytoplasm"/>
    <property type="evidence" value="ECO:0007669"/>
    <property type="project" value="TreeGrafter"/>
</dbReference>
<evidence type="ECO:0000259" key="11">
    <source>
        <dbReference type="PROSITE" id="PS50262"/>
    </source>
</evidence>
<feature type="transmembrane region" description="Helical" evidence="10">
    <location>
        <begin position="71"/>
        <end position="94"/>
    </location>
</feature>
<name>A0AAW1B3B1_CROAD</name>
<reference evidence="12 13" key="1">
    <citation type="journal article" date="2024" name="Proc. Natl. Acad. Sci. U.S.A.">
        <title>The genetic regulatory architecture and epigenomic basis for age-related changes in rattlesnake venom.</title>
        <authorList>
            <person name="Hogan M.P."/>
            <person name="Holding M.L."/>
            <person name="Nystrom G.S."/>
            <person name="Colston T.J."/>
            <person name="Bartlett D.A."/>
            <person name="Mason A.J."/>
            <person name="Ellsworth S.A."/>
            <person name="Rautsaw R.M."/>
            <person name="Lawrence K.C."/>
            <person name="Strickland J.L."/>
            <person name="He B."/>
            <person name="Fraser P."/>
            <person name="Margres M.J."/>
            <person name="Gilbert D.M."/>
            <person name="Gibbs H.L."/>
            <person name="Parkinson C.L."/>
            <person name="Rokyta D.R."/>
        </authorList>
    </citation>
    <scope>NUCLEOTIDE SEQUENCE [LARGE SCALE GENOMIC DNA]</scope>
    <source>
        <strain evidence="12">DRR0105</strain>
    </source>
</reference>
<dbReference type="InterPro" id="IPR002236">
    <property type="entry name" value="Chemokine_CCR1"/>
</dbReference>
<dbReference type="GO" id="GO:0007204">
    <property type="term" value="P:positive regulation of cytosolic calcium ion concentration"/>
    <property type="evidence" value="ECO:0007669"/>
    <property type="project" value="TreeGrafter"/>
</dbReference>
<feature type="domain" description="G-protein coupled receptors family 1 profile" evidence="11">
    <location>
        <begin position="50"/>
        <end position="299"/>
    </location>
</feature>
<dbReference type="GO" id="GO:0016493">
    <property type="term" value="F:C-C chemokine receptor activity"/>
    <property type="evidence" value="ECO:0007669"/>
    <property type="project" value="InterPro"/>
</dbReference>
<evidence type="ECO:0000256" key="3">
    <source>
        <dbReference type="ARBA" id="ARBA00022692"/>
    </source>
</evidence>
<evidence type="ECO:0000313" key="13">
    <source>
        <dbReference type="Proteomes" id="UP001474421"/>
    </source>
</evidence>
<dbReference type="PRINTS" id="PR00237">
    <property type="entry name" value="GPCRRHODOPSN"/>
</dbReference>
<feature type="transmembrane region" description="Helical" evidence="10">
    <location>
        <begin position="38"/>
        <end position="59"/>
    </location>
</feature>
<dbReference type="InterPro" id="IPR000276">
    <property type="entry name" value="GPCR_Rhodpsn"/>
</dbReference>
<dbReference type="GO" id="GO:0090026">
    <property type="term" value="P:positive regulation of monocyte chemotaxis"/>
    <property type="evidence" value="ECO:0007669"/>
    <property type="project" value="InterPro"/>
</dbReference>
<dbReference type="GO" id="GO:0060326">
    <property type="term" value="P:cell chemotaxis"/>
    <property type="evidence" value="ECO:0007669"/>
    <property type="project" value="TreeGrafter"/>
</dbReference>
<evidence type="ECO:0000256" key="7">
    <source>
        <dbReference type="ARBA" id="ARBA00023157"/>
    </source>
</evidence>
<dbReference type="AlphaFoldDB" id="A0AAW1B3B1"/>
<keyword evidence="9" id="KW-0807">Transducer</keyword>
<evidence type="ECO:0000313" key="12">
    <source>
        <dbReference type="EMBL" id="KAK9396473.1"/>
    </source>
</evidence>
<dbReference type="PRINTS" id="PR01106">
    <property type="entry name" value="CHEMOKINER1"/>
</dbReference>
<keyword evidence="3 10" id="KW-0812">Transmembrane</keyword>
<evidence type="ECO:0000256" key="6">
    <source>
        <dbReference type="ARBA" id="ARBA00023136"/>
    </source>
</evidence>
<accession>A0AAW1B3B1</accession>
<evidence type="ECO:0000256" key="5">
    <source>
        <dbReference type="ARBA" id="ARBA00023040"/>
    </source>
</evidence>
<dbReference type="PRINTS" id="PR00657">
    <property type="entry name" value="CCCHEMOKINER"/>
</dbReference>